<organism evidence="2 3">
    <name type="scientific">Actinomyces oris</name>
    <dbReference type="NCBI Taxonomy" id="544580"/>
    <lineage>
        <taxon>Bacteria</taxon>
        <taxon>Bacillati</taxon>
        <taxon>Actinomycetota</taxon>
        <taxon>Actinomycetes</taxon>
        <taxon>Actinomycetales</taxon>
        <taxon>Actinomycetaceae</taxon>
        <taxon>Actinomyces</taxon>
    </lineage>
</organism>
<dbReference type="EMBL" id="MSKW01000017">
    <property type="protein sequence ID" value="OLO75953.1"/>
    <property type="molecule type" value="Genomic_DNA"/>
</dbReference>
<comment type="caution">
    <text evidence="2">The sequence shown here is derived from an EMBL/GenBank/DDBJ whole genome shotgun (WGS) entry which is preliminary data.</text>
</comment>
<name>A0A1Q8X6K2_9ACTO</name>
<dbReference type="AlphaFoldDB" id="A0A1Q8X6K2"/>
<gene>
    <name evidence="2" type="ORF">BKH15_08940</name>
</gene>
<protein>
    <submittedName>
        <fullName evidence="2">Uncharacterized protein</fullName>
    </submittedName>
</protein>
<sequence>MEPPISGTLLAPDKESYLQHAEPYSTSLSVTHRPTMEVVVNRRIVLSALAASASLCLAVTGCSGTSGTSQAGASSSATASPAGPVGTVDPPSGIEGLDKLGLSKATMSIKTAPGLSNYDEKGLTYVDPITDPAADLSVHHVTWDGKETWKASVPVPSGADPASLSPMMSYDDALGVVSYWFTTDQVDREDSTLRLHPVSGKLHWFDTSTGKQGSDPFAEDGNTYSAHTQLVGGLQIGPGGGMSAVKIVDSSHTLVSHSPQELGLTDGSRGEFYSWKGQVRFRGTEPADPADLLKLNTSKPIPDLSADARIWTTPTRILVLDQSDSRLQSVTDSGAQVLDLKGCTIPPKSNLTVGSGDTYEHIGQLRIAQDGTTECLAKTIGNPSDTISTTLSDGSIIVRSTADEGKTFSFRYISADGSTKVDLPNKPVPSAHDKHLVYSTSADGTSTVTAFSEKDLKPSGS</sequence>
<evidence type="ECO:0000313" key="3">
    <source>
        <dbReference type="Proteomes" id="UP000186769"/>
    </source>
</evidence>
<feature type="region of interest" description="Disordered" evidence="1">
    <location>
        <begin position="67"/>
        <end position="94"/>
    </location>
</feature>
<feature type="compositionally biased region" description="Low complexity" evidence="1">
    <location>
        <begin position="67"/>
        <end position="86"/>
    </location>
</feature>
<proteinExistence type="predicted"/>
<reference evidence="2 3" key="1">
    <citation type="submission" date="2016-12" db="EMBL/GenBank/DDBJ databases">
        <title>Genomic comparison of strains in the 'Actinomyces naeslundii' group.</title>
        <authorList>
            <person name="Mughal S.R."/>
            <person name="Do T."/>
            <person name="Gilbert S.C."/>
            <person name="Witherden E.A."/>
            <person name="Didelot X."/>
            <person name="Beighton D."/>
        </authorList>
    </citation>
    <scope>NUCLEOTIDE SEQUENCE [LARGE SCALE GENOMIC DNA]</scope>
    <source>
        <strain evidence="2 3">G53E</strain>
    </source>
</reference>
<dbReference type="Proteomes" id="UP000186769">
    <property type="component" value="Unassembled WGS sequence"/>
</dbReference>
<accession>A0A1Q8X6K2</accession>
<evidence type="ECO:0000313" key="2">
    <source>
        <dbReference type="EMBL" id="OLO75953.1"/>
    </source>
</evidence>
<evidence type="ECO:0000256" key="1">
    <source>
        <dbReference type="SAM" id="MobiDB-lite"/>
    </source>
</evidence>